<dbReference type="AlphaFoldDB" id="A0AA39K1F0"/>
<name>A0AA39K1F0_ARMTA</name>
<keyword evidence="3" id="KW-1185">Reference proteome</keyword>
<organism evidence="2 3">
    <name type="scientific">Armillaria tabescens</name>
    <name type="common">Ringless honey mushroom</name>
    <name type="synonym">Agaricus tabescens</name>
    <dbReference type="NCBI Taxonomy" id="1929756"/>
    <lineage>
        <taxon>Eukaryota</taxon>
        <taxon>Fungi</taxon>
        <taxon>Dikarya</taxon>
        <taxon>Basidiomycota</taxon>
        <taxon>Agaricomycotina</taxon>
        <taxon>Agaricomycetes</taxon>
        <taxon>Agaricomycetidae</taxon>
        <taxon>Agaricales</taxon>
        <taxon>Marasmiineae</taxon>
        <taxon>Physalacriaceae</taxon>
        <taxon>Desarmillaria</taxon>
    </lineage>
</organism>
<evidence type="ECO:0000313" key="3">
    <source>
        <dbReference type="Proteomes" id="UP001175211"/>
    </source>
</evidence>
<reference evidence="2" key="1">
    <citation type="submission" date="2023-06" db="EMBL/GenBank/DDBJ databases">
        <authorList>
            <consortium name="Lawrence Berkeley National Laboratory"/>
            <person name="Ahrendt S."/>
            <person name="Sahu N."/>
            <person name="Indic B."/>
            <person name="Wong-Bajracharya J."/>
            <person name="Merenyi Z."/>
            <person name="Ke H.-M."/>
            <person name="Monk M."/>
            <person name="Kocsube S."/>
            <person name="Drula E."/>
            <person name="Lipzen A."/>
            <person name="Balint B."/>
            <person name="Henrissat B."/>
            <person name="Andreopoulos B."/>
            <person name="Martin F.M."/>
            <person name="Harder C.B."/>
            <person name="Rigling D."/>
            <person name="Ford K.L."/>
            <person name="Foster G.D."/>
            <person name="Pangilinan J."/>
            <person name="Papanicolaou A."/>
            <person name="Barry K."/>
            <person name="LaButti K."/>
            <person name="Viragh M."/>
            <person name="Koriabine M."/>
            <person name="Yan M."/>
            <person name="Riley R."/>
            <person name="Champramary S."/>
            <person name="Plett K.L."/>
            <person name="Tsai I.J."/>
            <person name="Slot J."/>
            <person name="Sipos G."/>
            <person name="Plett J."/>
            <person name="Nagy L.G."/>
            <person name="Grigoriev I.V."/>
        </authorList>
    </citation>
    <scope>NUCLEOTIDE SEQUENCE</scope>
    <source>
        <strain evidence="2">CCBAS 213</strain>
    </source>
</reference>
<feature type="region of interest" description="Disordered" evidence="1">
    <location>
        <begin position="1"/>
        <end position="136"/>
    </location>
</feature>
<dbReference type="Proteomes" id="UP001175211">
    <property type="component" value="Unassembled WGS sequence"/>
</dbReference>
<feature type="region of interest" description="Disordered" evidence="1">
    <location>
        <begin position="157"/>
        <end position="226"/>
    </location>
</feature>
<comment type="caution">
    <text evidence="2">The sequence shown here is derived from an EMBL/GenBank/DDBJ whole genome shotgun (WGS) entry which is preliminary data.</text>
</comment>
<proteinExistence type="predicted"/>
<accession>A0AA39K1F0</accession>
<protein>
    <submittedName>
        <fullName evidence="2">Uncharacterized protein</fullName>
    </submittedName>
</protein>
<feature type="compositionally biased region" description="Basic and acidic residues" evidence="1">
    <location>
        <begin position="105"/>
        <end position="118"/>
    </location>
</feature>
<evidence type="ECO:0000256" key="1">
    <source>
        <dbReference type="SAM" id="MobiDB-lite"/>
    </source>
</evidence>
<feature type="compositionally biased region" description="Acidic residues" evidence="1">
    <location>
        <begin position="47"/>
        <end position="66"/>
    </location>
</feature>
<feature type="compositionally biased region" description="Basic and acidic residues" evidence="1">
    <location>
        <begin position="179"/>
        <end position="198"/>
    </location>
</feature>
<dbReference type="GeneID" id="85363850"/>
<gene>
    <name evidence="2" type="ORF">EV420DRAFT_1749864</name>
</gene>
<dbReference type="EMBL" id="JAUEPS010000030">
    <property type="protein sequence ID" value="KAK0452827.1"/>
    <property type="molecule type" value="Genomic_DNA"/>
</dbReference>
<dbReference type="RefSeq" id="XP_060328163.1">
    <property type="nucleotide sequence ID" value="XM_060480302.1"/>
</dbReference>
<evidence type="ECO:0000313" key="2">
    <source>
        <dbReference type="EMBL" id="KAK0452827.1"/>
    </source>
</evidence>
<sequence>MFTNRPRVFFPPEPAVEASPDPSLFVLGPLLREKRQSPSALQPKDDSDAESEVSTEVATDVEEEGTALDGESITREEQDVVAPLSQVPKTPGDRKLLRLPSTGQRDLRCKRDVKRGFPDQEPPSPSPPVGKKKKVLTKRMPVWCTSRALVACETGLRRAPASHASDLPTSSPFGGKRSRGYEADDEREKPNKKLKAVESDDDALDTARDATGDVEESQVPSDGPSK</sequence>